<gene>
    <name evidence="1" type="ORF">DS837_23465</name>
</gene>
<protein>
    <recommendedName>
        <fullName evidence="3">GIY-YIG domain-containing protein</fullName>
    </recommendedName>
</protein>
<dbReference type="EMBL" id="QOKV01000018">
    <property type="protein sequence ID" value="KAA0680882.1"/>
    <property type="molecule type" value="Genomic_DNA"/>
</dbReference>
<dbReference type="AlphaFoldDB" id="A0A6L3AY53"/>
<sequence length="204" mass="22179">MFHIIYNLINSANCSGMAPEPADGGGFTNATLPDGMAMPGFYIIVNTLTNNRYIGISGNIRERFKTRLATVTEMGFNAAVMRAIGVTWGRVQALDSDRDQVLELPTGPVWNPINHGAVIPPGDDSTFKLTLDGVDINLERLLIRFVLIQLGAGGTVSNNQMAATPYVNPTQNTIRVWLGWDGMGGLFDPGWQRADWLPGDDGAW</sequence>
<evidence type="ECO:0000313" key="2">
    <source>
        <dbReference type="Proteomes" id="UP000476837"/>
    </source>
</evidence>
<evidence type="ECO:0008006" key="3">
    <source>
        <dbReference type="Google" id="ProtNLM"/>
    </source>
</evidence>
<comment type="caution">
    <text evidence="1">The sequence shown here is derived from an EMBL/GenBank/DDBJ whole genome shotgun (WGS) entry which is preliminary data.</text>
</comment>
<name>A0A6L3AY53_AZOBR</name>
<evidence type="ECO:0000313" key="1">
    <source>
        <dbReference type="EMBL" id="KAA0680882.1"/>
    </source>
</evidence>
<proteinExistence type="predicted"/>
<dbReference type="Proteomes" id="UP000476837">
    <property type="component" value="Unassembled WGS sequence"/>
</dbReference>
<organism evidence="1 2">
    <name type="scientific">Azospirillum brasilense</name>
    <dbReference type="NCBI Taxonomy" id="192"/>
    <lineage>
        <taxon>Bacteria</taxon>
        <taxon>Pseudomonadati</taxon>
        <taxon>Pseudomonadota</taxon>
        <taxon>Alphaproteobacteria</taxon>
        <taxon>Rhodospirillales</taxon>
        <taxon>Azospirillaceae</taxon>
        <taxon>Azospirillum</taxon>
    </lineage>
</organism>
<reference evidence="1 2" key="1">
    <citation type="submission" date="2018-07" db="EMBL/GenBank/DDBJ databases">
        <title>Genome sequence of Roseomonas fauriae ATCC 49958.</title>
        <authorList>
            <person name="Sant'Anna F.H."/>
            <person name="Baldani J.I."/>
            <person name="Zilli J.E."/>
            <person name="Reis V.M."/>
            <person name="Hartmann A."/>
            <person name="Cruz L."/>
            <person name="de Souza E.M."/>
            <person name="de Oliveira Pedrosa F."/>
            <person name="Passaglia L.M.P."/>
        </authorList>
    </citation>
    <scope>NUCLEOTIDE SEQUENCE [LARGE SCALE GENOMIC DNA]</scope>
    <source>
        <strain evidence="1 2">ATCC 49958</strain>
    </source>
</reference>
<accession>A0A6L3AY53</accession>